<organism evidence="1 2">
    <name type="scientific">Virgibacillus siamensis</name>
    <dbReference type="NCBI Taxonomy" id="480071"/>
    <lineage>
        <taxon>Bacteria</taxon>
        <taxon>Bacillati</taxon>
        <taxon>Bacillota</taxon>
        <taxon>Bacilli</taxon>
        <taxon>Bacillales</taxon>
        <taxon>Bacillaceae</taxon>
        <taxon>Virgibacillus</taxon>
    </lineage>
</organism>
<proteinExistence type="predicted"/>
<name>A0ABP3R4V3_9BACI</name>
<dbReference type="Proteomes" id="UP001500866">
    <property type="component" value="Unassembled WGS sequence"/>
</dbReference>
<gene>
    <name evidence="1" type="ORF">GCM10009001_20790</name>
</gene>
<evidence type="ECO:0000313" key="2">
    <source>
        <dbReference type="Proteomes" id="UP001500866"/>
    </source>
</evidence>
<dbReference type="EMBL" id="BAAADS010000015">
    <property type="protein sequence ID" value="GAA0603603.1"/>
    <property type="molecule type" value="Genomic_DNA"/>
</dbReference>
<evidence type="ECO:0000313" key="1">
    <source>
        <dbReference type="EMBL" id="GAA0603603.1"/>
    </source>
</evidence>
<comment type="caution">
    <text evidence="1">The sequence shown here is derived from an EMBL/GenBank/DDBJ whole genome shotgun (WGS) entry which is preliminary data.</text>
</comment>
<keyword evidence="2" id="KW-1185">Reference proteome</keyword>
<accession>A0ABP3R4V3</accession>
<dbReference type="RefSeq" id="WP_343812764.1">
    <property type="nucleotide sequence ID" value="NZ_BAAADS010000015.1"/>
</dbReference>
<reference evidence="2" key="1">
    <citation type="journal article" date="2019" name="Int. J. Syst. Evol. Microbiol.">
        <title>The Global Catalogue of Microorganisms (GCM) 10K type strain sequencing project: providing services to taxonomists for standard genome sequencing and annotation.</title>
        <authorList>
            <consortium name="The Broad Institute Genomics Platform"/>
            <consortium name="The Broad Institute Genome Sequencing Center for Infectious Disease"/>
            <person name="Wu L."/>
            <person name="Ma J."/>
        </authorList>
    </citation>
    <scope>NUCLEOTIDE SEQUENCE [LARGE SCALE GENOMIC DNA]</scope>
    <source>
        <strain evidence="2">JCM 15395</strain>
    </source>
</reference>
<sequence length="51" mass="5955">MGVKIKLADIVDAIEMQWEETNAILNKQTGDIFSWMIRIFEMPKMGNPMRI</sequence>
<protein>
    <submittedName>
        <fullName evidence="1">Uncharacterized protein</fullName>
    </submittedName>
</protein>